<evidence type="ECO:0000313" key="5">
    <source>
        <dbReference type="Proteomes" id="UP001341245"/>
    </source>
</evidence>
<keyword evidence="1" id="KW-0539">Nucleus</keyword>
<keyword evidence="5" id="KW-1185">Reference proteome</keyword>
<evidence type="ECO:0000259" key="3">
    <source>
        <dbReference type="PROSITE" id="PS50048"/>
    </source>
</evidence>
<sequence>MSNNQYYRERAASDGNIPLFFGKHMNQKNMLVNVLRAADAAPTVLRGGEQMSHETAAFVDANNALIDDPSWVATLMVAPPLLSQPVSYLHHTEQAGDHYAATKQFDRHWGADHGAPAYNHYGHYPSAAHPAYGRGNSSLAYPMSSNANSYRQADSTTFNAHPGSIMPGLPFRPPPVAAQAQRRSHSPQQHQSYGTRRRSPPDLNPAATSFAPGASSHLIAHGDYPLANGYNLASFGGIVARRGAWNSNGGAASAPYGTPRNEARGLAGHQGRSGVGSDDVRNYSRSVSHASSTAINNDDTTAAEHENEDDETAEEEEHPAPSTHPPAPPAPIPRRRRGPKKHKGGPRTSCDECRRKHIKCVKPDPATSCMGCLKAHGGPKVCQITKAAQT</sequence>
<dbReference type="PROSITE" id="PS50048">
    <property type="entry name" value="ZN2_CY6_FUNGAL_2"/>
    <property type="match status" value="1"/>
</dbReference>
<comment type="caution">
    <text evidence="4">The sequence shown here is derived from an EMBL/GenBank/DDBJ whole genome shotgun (WGS) entry which is preliminary data.</text>
</comment>
<evidence type="ECO:0000313" key="4">
    <source>
        <dbReference type="EMBL" id="KAK6001298.1"/>
    </source>
</evidence>
<evidence type="ECO:0000256" key="2">
    <source>
        <dbReference type="SAM" id="MobiDB-lite"/>
    </source>
</evidence>
<feature type="region of interest" description="Disordered" evidence="2">
    <location>
        <begin position="251"/>
        <end position="355"/>
    </location>
</feature>
<dbReference type="SUPFAM" id="SSF57701">
    <property type="entry name" value="Zn2/Cys6 DNA-binding domain"/>
    <property type="match status" value="1"/>
</dbReference>
<proteinExistence type="predicted"/>
<dbReference type="EMBL" id="JASGXD010000014">
    <property type="protein sequence ID" value="KAK6001298.1"/>
    <property type="molecule type" value="Genomic_DNA"/>
</dbReference>
<feature type="domain" description="Zn(2)-C6 fungal-type" evidence="3">
    <location>
        <begin position="349"/>
        <end position="384"/>
    </location>
</feature>
<name>A0ABR0TA50_AURPU</name>
<feature type="compositionally biased region" description="Acidic residues" evidence="2">
    <location>
        <begin position="306"/>
        <end position="317"/>
    </location>
</feature>
<protein>
    <recommendedName>
        <fullName evidence="3">Zn(2)-C6 fungal-type domain-containing protein</fullName>
    </recommendedName>
</protein>
<gene>
    <name evidence="4" type="ORF">QM012_002629</name>
</gene>
<feature type="compositionally biased region" description="Low complexity" evidence="2">
    <location>
        <begin position="177"/>
        <end position="192"/>
    </location>
</feature>
<evidence type="ECO:0000256" key="1">
    <source>
        <dbReference type="ARBA" id="ARBA00023242"/>
    </source>
</evidence>
<feature type="compositionally biased region" description="Polar residues" evidence="2">
    <location>
        <begin position="283"/>
        <end position="297"/>
    </location>
</feature>
<dbReference type="CDD" id="cd00067">
    <property type="entry name" value="GAL4"/>
    <property type="match status" value="1"/>
</dbReference>
<dbReference type="Proteomes" id="UP001341245">
    <property type="component" value="Unassembled WGS sequence"/>
</dbReference>
<feature type="compositionally biased region" description="Pro residues" evidence="2">
    <location>
        <begin position="322"/>
        <end position="332"/>
    </location>
</feature>
<dbReference type="InterPro" id="IPR036864">
    <property type="entry name" value="Zn2-C6_fun-type_DNA-bd_sf"/>
</dbReference>
<accession>A0ABR0TA50</accession>
<reference evidence="4 5" key="1">
    <citation type="submission" date="2023-11" db="EMBL/GenBank/DDBJ databases">
        <title>Draft genome sequence and annotation of the polyextremotolerant black yeast-like fungus Aureobasidium pullulans NRRL 62042.</title>
        <authorList>
            <person name="Dielentheis-Frenken M.R.E."/>
            <person name="Wibberg D."/>
            <person name="Blank L.M."/>
            <person name="Tiso T."/>
        </authorList>
    </citation>
    <scope>NUCLEOTIDE SEQUENCE [LARGE SCALE GENOMIC DNA]</scope>
    <source>
        <strain evidence="4 5">NRRL 62042</strain>
    </source>
</reference>
<dbReference type="InterPro" id="IPR001138">
    <property type="entry name" value="Zn2Cys6_DnaBD"/>
</dbReference>
<feature type="compositionally biased region" description="Basic residues" evidence="2">
    <location>
        <begin position="333"/>
        <end position="345"/>
    </location>
</feature>
<organism evidence="4 5">
    <name type="scientific">Aureobasidium pullulans</name>
    <name type="common">Black yeast</name>
    <name type="synonym">Pullularia pullulans</name>
    <dbReference type="NCBI Taxonomy" id="5580"/>
    <lineage>
        <taxon>Eukaryota</taxon>
        <taxon>Fungi</taxon>
        <taxon>Dikarya</taxon>
        <taxon>Ascomycota</taxon>
        <taxon>Pezizomycotina</taxon>
        <taxon>Dothideomycetes</taxon>
        <taxon>Dothideomycetidae</taxon>
        <taxon>Dothideales</taxon>
        <taxon>Saccotheciaceae</taxon>
        <taxon>Aureobasidium</taxon>
    </lineage>
</organism>
<feature type="region of interest" description="Disordered" evidence="2">
    <location>
        <begin position="154"/>
        <end position="210"/>
    </location>
</feature>